<evidence type="ECO:0000313" key="2">
    <source>
        <dbReference type="Proteomes" id="UP000032748"/>
    </source>
</evidence>
<organism evidence="1 2">
    <name type="scientific">Pseudomonas chlororaphis</name>
    <dbReference type="NCBI Taxonomy" id="587753"/>
    <lineage>
        <taxon>Bacteria</taxon>
        <taxon>Pseudomonadati</taxon>
        <taxon>Pseudomonadota</taxon>
        <taxon>Gammaproteobacteria</taxon>
        <taxon>Pseudomonadales</taxon>
        <taxon>Pseudomonadaceae</taxon>
        <taxon>Pseudomonas</taxon>
    </lineage>
</organism>
<reference evidence="1 2" key="1">
    <citation type="journal article" date="2015" name="Mol. Plant Microbe Interact.">
        <title>Comparative Genomic Analysis of Pseudomonas chlororaphis PCL1606 Reveals New Insight into Antifungal Compounds Involved in Biocontrol.</title>
        <authorList>
            <person name="Calderon C.E."/>
            <person name="Ramos C."/>
            <person name="de Vicente A."/>
            <person name="Cazorla F.M."/>
        </authorList>
    </citation>
    <scope>NUCLEOTIDE SEQUENCE [LARGE SCALE GENOMIC DNA]</scope>
    <source>
        <strain evidence="1 2">PCL1606</strain>
    </source>
</reference>
<accession>A0A0D5Y0C6</accession>
<proteinExistence type="predicted"/>
<gene>
    <name evidence="1" type="ORF">PCL1606_33270</name>
</gene>
<dbReference type="KEGG" id="pcz:PCL1606_33270"/>
<dbReference type="PATRIC" id="fig|587753.10.peg.3317"/>
<protein>
    <submittedName>
        <fullName evidence="1">Uncharacterized protein</fullName>
    </submittedName>
</protein>
<dbReference type="EMBL" id="CP011110">
    <property type="protein sequence ID" value="AKA24778.1"/>
    <property type="molecule type" value="Genomic_DNA"/>
</dbReference>
<dbReference type="Proteomes" id="UP000032748">
    <property type="component" value="Chromosome"/>
</dbReference>
<sequence>MRSASLQAAQLGQRLNAILDRHLHSRCRLLFCDEKRGELGWLVHSDRDYRGLDAGLARLARPDSPELQAAGLRLERFELFEQYQQGGLAAAWRWCRSLAGRMRLRLLMQV</sequence>
<dbReference type="AlphaFoldDB" id="A0A0D5Y0C6"/>
<evidence type="ECO:0000313" key="1">
    <source>
        <dbReference type="EMBL" id="AKA24778.1"/>
    </source>
</evidence>
<name>A0A0D5Y0C6_9PSED</name>